<keyword evidence="3" id="KW-0677">Repeat</keyword>
<dbReference type="SMART" id="SM00355">
    <property type="entry name" value="ZnF_C2H2"/>
    <property type="match status" value="7"/>
</dbReference>
<feature type="domain" description="C2H2-type" evidence="11">
    <location>
        <begin position="310"/>
        <end position="337"/>
    </location>
</feature>
<dbReference type="OrthoDB" id="6077919at2759"/>
<feature type="domain" description="C2H2-type" evidence="11">
    <location>
        <begin position="252"/>
        <end position="279"/>
    </location>
</feature>
<dbReference type="Pfam" id="PF12874">
    <property type="entry name" value="zf-met"/>
    <property type="match status" value="1"/>
</dbReference>
<keyword evidence="14" id="KW-1185">Reference proteome</keyword>
<dbReference type="SUPFAM" id="SSF57716">
    <property type="entry name" value="Glucocorticoid receptor-like (DNA-binding domain)"/>
    <property type="match status" value="1"/>
</dbReference>
<evidence type="ECO:0000256" key="2">
    <source>
        <dbReference type="ARBA" id="ARBA00022723"/>
    </source>
</evidence>
<keyword evidence="5 10" id="KW-0862">Zinc</keyword>
<dbReference type="EMBL" id="VTPC01000594">
    <property type="protein sequence ID" value="KAF2905145.1"/>
    <property type="molecule type" value="Genomic_DNA"/>
</dbReference>
<dbReference type="Gene3D" id="3.30.160.60">
    <property type="entry name" value="Classic Zinc Finger"/>
    <property type="match status" value="4"/>
</dbReference>
<dbReference type="GO" id="GO:0005634">
    <property type="term" value="C:nucleus"/>
    <property type="evidence" value="ECO:0007669"/>
    <property type="project" value="UniProtKB-SubCell"/>
</dbReference>
<accession>A0A8K0GHU5</accession>
<evidence type="ECO:0000256" key="7">
    <source>
        <dbReference type="ARBA" id="ARBA00023163"/>
    </source>
</evidence>
<keyword evidence="2 10" id="KW-0479">Metal-binding</keyword>
<dbReference type="Pfam" id="PF00096">
    <property type="entry name" value="zf-C2H2"/>
    <property type="match status" value="3"/>
</dbReference>
<dbReference type="Pfam" id="PF13894">
    <property type="entry name" value="zf-C2H2_4"/>
    <property type="match status" value="1"/>
</dbReference>
<dbReference type="PROSITE" id="PS51915">
    <property type="entry name" value="ZAD"/>
    <property type="match status" value="1"/>
</dbReference>
<feature type="domain" description="C2H2-type" evidence="11">
    <location>
        <begin position="338"/>
        <end position="366"/>
    </location>
</feature>
<dbReference type="GO" id="GO:0000981">
    <property type="term" value="F:DNA-binding transcription factor activity, RNA polymerase II-specific"/>
    <property type="evidence" value="ECO:0007669"/>
    <property type="project" value="TreeGrafter"/>
</dbReference>
<evidence type="ECO:0000256" key="10">
    <source>
        <dbReference type="PROSITE-ProRule" id="PRU01263"/>
    </source>
</evidence>
<evidence type="ECO:0000256" key="8">
    <source>
        <dbReference type="ARBA" id="ARBA00023242"/>
    </source>
</evidence>
<evidence type="ECO:0000313" key="13">
    <source>
        <dbReference type="EMBL" id="KAF2905145.1"/>
    </source>
</evidence>
<evidence type="ECO:0000256" key="9">
    <source>
        <dbReference type="PROSITE-ProRule" id="PRU00042"/>
    </source>
</evidence>
<dbReference type="PROSITE" id="PS00028">
    <property type="entry name" value="ZINC_FINGER_C2H2_1"/>
    <property type="match status" value="5"/>
</dbReference>
<evidence type="ECO:0000256" key="4">
    <source>
        <dbReference type="ARBA" id="ARBA00022771"/>
    </source>
</evidence>
<keyword evidence="4 9" id="KW-0863">Zinc-finger</keyword>
<evidence type="ECO:0000256" key="5">
    <source>
        <dbReference type="ARBA" id="ARBA00022833"/>
    </source>
</evidence>
<dbReference type="Pfam" id="PF07776">
    <property type="entry name" value="zf-AD"/>
    <property type="match status" value="1"/>
</dbReference>
<feature type="binding site" evidence="10">
    <location>
        <position position="50"/>
    </location>
    <ligand>
        <name>Zn(2+)</name>
        <dbReference type="ChEBI" id="CHEBI:29105"/>
    </ligand>
</feature>
<dbReference type="FunFam" id="3.30.160.60:FF:001289">
    <property type="entry name" value="Zinc finger protein 574"/>
    <property type="match status" value="1"/>
</dbReference>
<dbReference type="InterPro" id="IPR036236">
    <property type="entry name" value="Znf_C2H2_sf"/>
</dbReference>
<evidence type="ECO:0000259" key="11">
    <source>
        <dbReference type="PROSITE" id="PS50157"/>
    </source>
</evidence>
<reference evidence="13" key="1">
    <citation type="submission" date="2019-08" db="EMBL/GenBank/DDBJ databases">
        <title>The genome of the North American firefly Photinus pyralis.</title>
        <authorList>
            <consortium name="Photinus pyralis genome working group"/>
            <person name="Fallon T.R."/>
            <person name="Sander Lower S.E."/>
            <person name="Weng J.-K."/>
        </authorList>
    </citation>
    <scope>NUCLEOTIDE SEQUENCE</scope>
    <source>
        <strain evidence="13">TRF0915ILg1</strain>
        <tissue evidence="13">Whole body</tissue>
    </source>
</reference>
<evidence type="ECO:0000256" key="1">
    <source>
        <dbReference type="ARBA" id="ARBA00004123"/>
    </source>
</evidence>
<dbReference type="InterPro" id="IPR012934">
    <property type="entry name" value="Znf_AD"/>
</dbReference>
<evidence type="ECO:0000256" key="3">
    <source>
        <dbReference type="ARBA" id="ARBA00022737"/>
    </source>
</evidence>
<sequence length="369" mass="42451">MENVCRTCLRSSKELLPLFGDTKLPYKIKTIASVEVSEDDKLPAKVCAECIVNINLCYNFRRVIINSDLELKDRYAFLKKEQCEIEINDINEESDAEDSYKINIVKYENASSEYVDEEVEEADDLYVDTSTNNDKSKIELATLTKNINVSESDTNINVIKRIHSNKSSSKNKLYKCDKCNFESTERRKYKNHEQNHLMKICNICGKFISAPNMRKHITTHTDQPVACKECGKICKNNESLRGHVIIHKGINRKCKICGEAYTERAAYVAHMKTHKTIEEKTARCPLCDKLLYGKQGLKKHIRSHTGERPYPCEFCKKGFSSSHALKTHRRQHTNERPYKCALCPMAFPQKVSLRTHLKSKHQMGNSDNS</sequence>
<dbReference type="SMART" id="SM00868">
    <property type="entry name" value="zf-AD"/>
    <property type="match status" value="1"/>
</dbReference>
<dbReference type="Gene3D" id="3.40.1800.20">
    <property type="match status" value="1"/>
</dbReference>
<dbReference type="PROSITE" id="PS50157">
    <property type="entry name" value="ZINC_FINGER_C2H2_2"/>
    <property type="match status" value="5"/>
</dbReference>
<feature type="binding site" evidence="10">
    <location>
        <position position="47"/>
    </location>
    <ligand>
        <name>Zn(2+)</name>
        <dbReference type="ChEBI" id="CHEBI:29105"/>
    </ligand>
</feature>
<gene>
    <name evidence="13" type="ORF">ILUMI_01020</name>
</gene>
<dbReference type="SUPFAM" id="SSF57667">
    <property type="entry name" value="beta-beta-alpha zinc fingers"/>
    <property type="match status" value="3"/>
</dbReference>
<feature type="domain" description="C2H2-type" evidence="11">
    <location>
        <begin position="225"/>
        <end position="252"/>
    </location>
</feature>
<comment type="subcellular location">
    <subcellularLocation>
        <location evidence="1">Nucleus</location>
    </subcellularLocation>
</comment>
<feature type="binding site" evidence="10">
    <location>
        <position position="8"/>
    </location>
    <ligand>
        <name>Zn(2+)</name>
        <dbReference type="ChEBI" id="CHEBI:29105"/>
    </ligand>
</feature>
<evidence type="ECO:0000259" key="12">
    <source>
        <dbReference type="PROSITE" id="PS51915"/>
    </source>
</evidence>
<evidence type="ECO:0000313" key="14">
    <source>
        <dbReference type="Proteomes" id="UP000801492"/>
    </source>
</evidence>
<dbReference type="GO" id="GO:0008270">
    <property type="term" value="F:zinc ion binding"/>
    <property type="evidence" value="ECO:0007669"/>
    <property type="project" value="UniProtKB-UniRule"/>
</dbReference>
<dbReference type="PANTHER" id="PTHR24379">
    <property type="entry name" value="KRAB AND ZINC FINGER DOMAIN-CONTAINING"/>
    <property type="match status" value="1"/>
</dbReference>
<dbReference type="GO" id="GO:0000977">
    <property type="term" value="F:RNA polymerase II transcription regulatory region sequence-specific DNA binding"/>
    <property type="evidence" value="ECO:0007669"/>
    <property type="project" value="TreeGrafter"/>
</dbReference>
<proteinExistence type="predicted"/>
<dbReference type="AlphaFoldDB" id="A0A8K0GHU5"/>
<organism evidence="13 14">
    <name type="scientific">Ignelater luminosus</name>
    <name type="common">Cucubano</name>
    <name type="synonym">Pyrophorus luminosus</name>
    <dbReference type="NCBI Taxonomy" id="2038154"/>
    <lineage>
        <taxon>Eukaryota</taxon>
        <taxon>Metazoa</taxon>
        <taxon>Ecdysozoa</taxon>
        <taxon>Arthropoda</taxon>
        <taxon>Hexapoda</taxon>
        <taxon>Insecta</taxon>
        <taxon>Pterygota</taxon>
        <taxon>Neoptera</taxon>
        <taxon>Endopterygota</taxon>
        <taxon>Coleoptera</taxon>
        <taxon>Polyphaga</taxon>
        <taxon>Elateriformia</taxon>
        <taxon>Elateroidea</taxon>
        <taxon>Elateridae</taxon>
        <taxon>Agrypninae</taxon>
        <taxon>Pyrophorini</taxon>
        <taxon>Ignelater</taxon>
    </lineage>
</organism>
<comment type="caution">
    <text evidence="13">The sequence shown here is derived from an EMBL/GenBank/DDBJ whole genome shotgun (WGS) entry which is preliminary data.</text>
</comment>
<keyword evidence="6" id="KW-0805">Transcription regulation</keyword>
<keyword evidence="8" id="KW-0539">Nucleus</keyword>
<evidence type="ECO:0000256" key="6">
    <source>
        <dbReference type="ARBA" id="ARBA00023015"/>
    </source>
</evidence>
<dbReference type="FunFam" id="3.30.160.60:FF:000446">
    <property type="entry name" value="Zinc finger protein"/>
    <property type="match status" value="1"/>
</dbReference>
<dbReference type="PANTHER" id="PTHR24379:SF127">
    <property type="entry name" value="BLOODY FINGERS-RELATED"/>
    <property type="match status" value="1"/>
</dbReference>
<dbReference type="InterPro" id="IPR013087">
    <property type="entry name" value="Znf_C2H2_type"/>
</dbReference>
<dbReference type="Proteomes" id="UP000801492">
    <property type="component" value="Unassembled WGS sequence"/>
</dbReference>
<protein>
    <submittedName>
        <fullName evidence="13">Uncharacterized protein</fullName>
    </submittedName>
</protein>
<keyword evidence="7" id="KW-0804">Transcription</keyword>
<name>A0A8K0GHU5_IGNLU</name>
<feature type="domain" description="C2H2-type" evidence="11">
    <location>
        <begin position="282"/>
        <end position="309"/>
    </location>
</feature>
<feature type="binding site" evidence="10">
    <location>
        <position position="5"/>
    </location>
    <ligand>
        <name>Zn(2+)</name>
        <dbReference type="ChEBI" id="CHEBI:29105"/>
    </ligand>
</feature>
<feature type="domain" description="ZAD" evidence="12">
    <location>
        <begin position="3"/>
        <end position="74"/>
    </location>
</feature>